<feature type="active site" evidence="11">
    <location>
        <position position="150"/>
    </location>
</feature>
<keyword evidence="7 11" id="KW-0482">Metalloprotease</keyword>
<evidence type="ECO:0000259" key="15">
    <source>
        <dbReference type="PROSITE" id="PS51670"/>
    </source>
</evidence>
<feature type="compositionally biased region" description="Acidic residues" evidence="13">
    <location>
        <begin position="480"/>
        <end position="496"/>
    </location>
</feature>
<evidence type="ECO:0000256" key="7">
    <source>
        <dbReference type="ARBA" id="ARBA00023049"/>
    </source>
</evidence>
<dbReference type="InterPro" id="IPR001506">
    <property type="entry name" value="Peptidase_M12A"/>
</dbReference>
<feature type="signal peptide" evidence="12">
    <location>
        <begin position="1"/>
        <end position="27"/>
    </location>
</feature>
<feature type="disulfide bond" evidence="10">
    <location>
        <begin position="675"/>
        <end position="709"/>
    </location>
</feature>
<dbReference type="SUPFAM" id="SSF49854">
    <property type="entry name" value="Spermadhesin, CUB domain"/>
    <property type="match status" value="1"/>
</dbReference>
<feature type="disulfide bond" evidence="10">
    <location>
        <begin position="712"/>
        <end position="746"/>
    </location>
</feature>
<dbReference type="SMART" id="SM00235">
    <property type="entry name" value="ZnMc"/>
    <property type="match status" value="1"/>
</dbReference>
<evidence type="ECO:0000259" key="14">
    <source>
        <dbReference type="PROSITE" id="PS01180"/>
    </source>
</evidence>
<keyword evidence="8" id="KW-0865">Zymogen</keyword>
<feature type="region of interest" description="Disordered" evidence="13">
    <location>
        <begin position="468"/>
        <end position="499"/>
    </location>
</feature>
<dbReference type="GO" id="GO:0008270">
    <property type="term" value="F:zinc ion binding"/>
    <property type="evidence" value="ECO:0007669"/>
    <property type="project" value="UniProtKB-UniRule"/>
</dbReference>
<dbReference type="CDD" id="cd00041">
    <property type="entry name" value="CUB"/>
    <property type="match status" value="1"/>
</dbReference>
<dbReference type="GO" id="GO:0004222">
    <property type="term" value="F:metalloendopeptidase activity"/>
    <property type="evidence" value="ECO:0007669"/>
    <property type="project" value="UniProtKB-UniRule"/>
</dbReference>
<feature type="compositionally biased region" description="Basic residues" evidence="13">
    <location>
        <begin position="468"/>
        <end position="477"/>
    </location>
</feature>
<protein>
    <recommendedName>
        <fullName evidence="12">Metalloendopeptidase</fullName>
        <ecNumber evidence="12">3.4.24.-</ecNumber>
    </recommendedName>
</protein>
<dbReference type="InterPro" id="IPR003582">
    <property type="entry name" value="ShKT_dom"/>
</dbReference>
<evidence type="ECO:0000256" key="10">
    <source>
        <dbReference type="PROSITE-ProRule" id="PRU01005"/>
    </source>
</evidence>
<feature type="compositionally biased region" description="Polar residues" evidence="13">
    <location>
        <begin position="910"/>
        <end position="919"/>
    </location>
</feature>
<dbReference type="PRINTS" id="PR00480">
    <property type="entry name" value="ASTACIN"/>
</dbReference>
<keyword evidence="2" id="KW-0245">EGF-like domain</keyword>
<reference evidence="17 18" key="1">
    <citation type="submission" date="2023-03" db="EMBL/GenBank/DDBJ databases">
        <title>High-quality genome of Scylla paramamosain provides insights in environmental adaptation.</title>
        <authorList>
            <person name="Zhang L."/>
        </authorList>
    </citation>
    <scope>NUCLEOTIDE SEQUENCE [LARGE SCALE GENOMIC DNA]</scope>
    <source>
        <strain evidence="17">LZ_2023a</strain>
        <tissue evidence="17">Muscle</tissue>
    </source>
</reference>
<dbReference type="InterPro" id="IPR000859">
    <property type="entry name" value="CUB_dom"/>
</dbReference>
<dbReference type="InterPro" id="IPR006026">
    <property type="entry name" value="Peptidase_Metallo"/>
</dbReference>
<dbReference type="InterPro" id="IPR035914">
    <property type="entry name" value="Sperma_CUB_dom_sf"/>
</dbReference>
<feature type="binding site" evidence="11">
    <location>
        <position position="153"/>
    </location>
    <ligand>
        <name>Zn(2+)</name>
        <dbReference type="ChEBI" id="CHEBI:29105"/>
        <note>catalytic</note>
    </ligand>
</feature>
<dbReference type="PANTHER" id="PTHR10127">
    <property type="entry name" value="DISCOIDIN, CUB, EGF, LAMININ , AND ZINC METALLOPROTEASE DOMAIN CONTAINING"/>
    <property type="match status" value="1"/>
</dbReference>
<feature type="region of interest" description="Disordered" evidence="13">
    <location>
        <begin position="809"/>
        <end position="998"/>
    </location>
</feature>
<dbReference type="EC" id="3.4.24.-" evidence="12"/>
<evidence type="ECO:0000256" key="4">
    <source>
        <dbReference type="ARBA" id="ARBA00022723"/>
    </source>
</evidence>
<dbReference type="SMART" id="SM00254">
    <property type="entry name" value="ShKT"/>
    <property type="match status" value="3"/>
</dbReference>
<feature type="compositionally biased region" description="Basic residues" evidence="13">
    <location>
        <begin position="777"/>
        <end position="790"/>
    </location>
</feature>
<dbReference type="EMBL" id="JARAKH010000044">
    <property type="protein sequence ID" value="KAK8378712.1"/>
    <property type="molecule type" value="Genomic_DNA"/>
</dbReference>
<keyword evidence="3 11" id="KW-0645">Protease</keyword>
<dbReference type="Proteomes" id="UP001487740">
    <property type="component" value="Unassembled WGS sequence"/>
</dbReference>
<dbReference type="Gene3D" id="3.40.390.10">
    <property type="entry name" value="Collagenase (Catalytic Domain)"/>
    <property type="match status" value="1"/>
</dbReference>
<evidence type="ECO:0000256" key="8">
    <source>
        <dbReference type="ARBA" id="ARBA00023145"/>
    </source>
</evidence>
<feature type="binding site" evidence="11">
    <location>
        <position position="149"/>
    </location>
    <ligand>
        <name>Zn(2+)</name>
        <dbReference type="ChEBI" id="CHEBI:29105"/>
        <note>catalytic</note>
    </ligand>
</feature>
<dbReference type="InterPro" id="IPR024079">
    <property type="entry name" value="MetalloPept_cat_dom_sf"/>
</dbReference>
<dbReference type="PROSITE" id="PS51670">
    <property type="entry name" value="SHKT"/>
    <property type="match status" value="3"/>
</dbReference>
<evidence type="ECO:0000256" key="3">
    <source>
        <dbReference type="ARBA" id="ARBA00022670"/>
    </source>
</evidence>
<dbReference type="Pfam" id="PF00431">
    <property type="entry name" value="CUB"/>
    <property type="match status" value="1"/>
</dbReference>
<evidence type="ECO:0000256" key="9">
    <source>
        <dbReference type="ARBA" id="ARBA00023157"/>
    </source>
</evidence>
<comment type="function">
    <text evidence="1">Metalloprotease.</text>
</comment>
<keyword evidence="12" id="KW-0732">Signal</keyword>
<dbReference type="PANTHER" id="PTHR10127:SF780">
    <property type="entry name" value="METALLOENDOPEPTIDASE"/>
    <property type="match status" value="1"/>
</dbReference>
<accession>A0AAW0SXD6</accession>
<keyword evidence="5 11" id="KW-0378">Hydrolase</keyword>
<keyword evidence="4 11" id="KW-0479">Metal-binding</keyword>
<feature type="region of interest" description="Disordered" evidence="13">
    <location>
        <begin position="754"/>
        <end position="796"/>
    </location>
</feature>
<feature type="compositionally biased region" description="Low complexity" evidence="13">
    <location>
        <begin position="809"/>
        <end position="843"/>
    </location>
</feature>
<dbReference type="AlphaFoldDB" id="A0AAW0SXD6"/>
<keyword evidence="18" id="KW-1185">Reference proteome</keyword>
<feature type="domain" description="ShKT" evidence="15">
    <location>
        <begin position="712"/>
        <end position="746"/>
    </location>
</feature>
<proteinExistence type="predicted"/>
<evidence type="ECO:0000256" key="1">
    <source>
        <dbReference type="ARBA" id="ARBA00002657"/>
    </source>
</evidence>
<dbReference type="InterPro" id="IPR000985">
    <property type="entry name" value="Lectin_LegA_CS"/>
</dbReference>
<dbReference type="SUPFAM" id="SSF55486">
    <property type="entry name" value="Metalloproteases ('zincins'), catalytic domain"/>
    <property type="match status" value="1"/>
</dbReference>
<evidence type="ECO:0000259" key="16">
    <source>
        <dbReference type="PROSITE" id="PS51864"/>
    </source>
</evidence>
<feature type="disulfide bond" evidence="11">
    <location>
        <begin position="99"/>
        <end position="254"/>
    </location>
</feature>
<feature type="compositionally biased region" description="Basic residues" evidence="13">
    <location>
        <begin position="847"/>
        <end position="883"/>
    </location>
</feature>
<feature type="domain" description="CUB" evidence="14">
    <location>
        <begin position="292"/>
        <end position="404"/>
    </location>
</feature>
<feature type="region of interest" description="Disordered" evidence="13">
    <location>
        <begin position="31"/>
        <end position="51"/>
    </location>
</feature>
<gene>
    <name evidence="17" type="ORF">O3P69_009429</name>
</gene>
<evidence type="ECO:0000256" key="5">
    <source>
        <dbReference type="ARBA" id="ARBA00022801"/>
    </source>
</evidence>
<comment type="caution">
    <text evidence="10">Lacks conserved residue(s) required for the propagation of feature annotation.</text>
</comment>
<feature type="domain" description="ShKT" evidence="15">
    <location>
        <begin position="675"/>
        <end position="709"/>
    </location>
</feature>
<dbReference type="Pfam" id="PF01549">
    <property type="entry name" value="ShK"/>
    <property type="match status" value="3"/>
</dbReference>
<dbReference type="PROSITE" id="PS00308">
    <property type="entry name" value="LECTIN_LEGUME_ALPHA"/>
    <property type="match status" value="1"/>
</dbReference>
<evidence type="ECO:0000256" key="12">
    <source>
        <dbReference type="RuleBase" id="RU361183"/>
    </source>
</evidence>
<sequence length="1043" mass="116605">MGVTEVFWGLATLTAVWVCWGDGKVWGASPPGLLPPPAPHQQHHPFSRGRGQQVVRVKRKAADSTQLWPDAVVPYAFLSPEPQREVVLAGLKHWEERTCLRFLPAKNKELPHLQFRKLSGCRSGVGIEGAAGQNISIGDNCNKVGIVVHEVGHAVGLYHEIRRPDRDTHVVVNEANILPHEMYNFYKLHWLDVTVEYDLSSVMHYHTLEWSANGRTTVATKDPMLQGVLGGWKRASTLGLSHRDAFLANHIYGCLNEWLAKCGLKRNPCRNDGYLGSSCTCVCPPGTEGRTCGTVRGGYYKHLKSPCSQQYDPDTWCVYRVEAPQCQAPEVTVLDLQLGPRDHRNHCYTDYLEVRNASLYDGFLVCGSEVTPGTVWRAQSSTLILYFRGETGGFRGFRASVAFTSIPGCSFSLPAESPAKVVVTIKLVWGKGGRRAAAPHPACALTLCQPHGHCHSFCRMVEASRRRRRRRRKRRKRREEEEEEDGEDEEEEDGEDVEGKVVLPNVGSLHLLQHPPAPLSLHLAGSGAALQVAFTLQHSPCHESLFVNRSDPRGWVAVGAGAGEVMQCEWLITAPRGTHVKAGDASFPSASTRVLQGGGRRTVPLVFVSLQHSLRIAFQGAANTSLRLRYQLYECEDDNSECQYWAAEGECVANPRWMAPHCRRACQQCDFSTTCEDQHSNCAFWSTHNQCEENKLWMAVHCSRSCGYCDVCGDSNRRCGRWAREGECEANGEYMRVFCPLSCGVCEPTNTTTTSTTTTPAPPTTTTTTTTIIPRPSTRRRGGGKKRVSQVRREDEREFYVTASPATTTTTTTTTISTSILTLPPPASTHSTPIPSQIISTSPKLGTRTHHKHSHRRYRNRFHRHHRDRHGKTPSPKGRRGPKPHSGTPKTPPGNVETQQEANEIREAGKNTSETSQKTEIPDWVTVGFSRNDVQESEGVFQVTPRSRSDLGRSGSERGRGVNEWRRSERGHDGEKRRDEKGQLGNGTERRTAEDIRQNVERSYAEWGIGPTRPVHRPRLSPSWRFRKGFYRRGKHVYEDDHP</sequence>
<evidence type="ECO:0000313" key="18">
    <source>
        <dbReference type="Proteomes" id="UP001487740"/>
    </source>
</evidence>
<evidence type="ECO:0000313" key="17">
    <source>
        <dbReference type="EMBL" id="KAK8378712.1"/>
    </source>
</evidence>
<feature type="binding site" evidence="11">
    <location>
        <position position="159"/>
    </location>
    <ligand>
        <name>Zn(2+)</name>
        <dbReference type="ChEBI" id="CHEBI:29105"/>
        <note>catalytic</note>
    </ligand>
</feature>
<evidence type="ECO:0000256" key="2">
    <source>
        <dbReference type="ARBA" id="ARBA00022536"/>
    </source>
</evidence>
<feature type="compositionally biased region" description="Low complexity" evidence="13">
    <location>
        <begin position="754"/>
        <end position="776"/>
    </location>
</feature>
<dbReference type="Gene3D" id="2.60.120.290">
    <property type="entry name" value="Spermadhesin, CUB domain"/>
    <property type="match status" value="1"/>
</dbReference>
<dbReference type="PROSITE" id="PS51864">
    <property type="entry name" value="ASTACIN"/>
    <property type="match status" value="1"/>
</dbReference>
<evidence type="ECO:0000256" key="11">
    <source>
        <dbReference type="PROSITE-ProRule" id="PRU01211"/>
    </source>
</evidence>
<evidence type="ECO:0000256" key="13">
    <source>
        <dbReference type="SAM" id="MobiDB-lite"/>
    </source>
</evidence>
<dbReference type="GO" id="GO:0006508">
    <property type="term" value="P:proteolysis"/>
    <property type="evidence" value="ECO:0007669"/>
    <property type="project" value="UniProtKB-KW"/>
</dbReference>
<evidence type="ECO:0000256" key="6">
    <source>
        <dbReference type="ARBA" id="ARBA00022833"/>
    </source>
</evidence>
<dbReference type="Pfam" id="PF01400">
    <property type="entry name" value="Astacin"/>
    <property type="match status" value="1"/>
</dbReference>
<dbReference type="CDD" id="cd00054">
    <property type="entry name" value="EGF_CA"/>
    <property type="match status" value="1"/>
</dbReference>
<keyword evidence="9 10" id="KW-1015">Disulfide bond</keyword>
<comment type="caution">
    <text evidence="17">The sequence shown here is derived from an EMBL/GenBank/DDBJ whole genome shotgun (WGS) entry which is preliminary data.</text>
</comment>
<feature type="domain" description="Peptidase M12A" evidence="16">
    <location>
        <begin position="59"/>
        <end position="255"/>
    </location>
</feature>
<dbReference type="SMART" id="SM00042">
    <property type="entry name" value="CUB"/>
    <property type="match status" value="1"/>
</dbReference>
<name>A0AAW0SXD6_SCYPA</name>
<keyword evidence="6 11" id="KW-0862">Zinc</keyword>
<dbReference type="PROSITE" id="PS01180">
    <property type="entry name" value="CUB"/>
    <property type="match status" value="1"/>
</dbReference>
<dbReference type="Gene3D" id="1.10.10.1940">
    <property type="match status" value="2"/>
</dbReference>
<feature type="chain" id="PRO_5043089283" description="Metalloendopeptidase" evidence="12">
    <location>
        <begin position="28"/>
        <end position="1043"/>
    </location>
</feature>
<feature type="domain" description="ShKT" evidence="15">
    <location>
        <begin position="635"/>
        <end position="669"/>
    </location>
</feature>
<feature type="compositionally biased region" description="Basic and acidic residues" evidence="13">
    <location>
        <begin position="947"/>
        <end position="998"/>
    </location>
</feature>
<comment type="cofactor">
    <cofactor evidence="11 12">
        <name>Zn(2+)</name>
        <dbReference type="ChEBI" id="CHEBI:29105"/>
    </cofactor>
    <text evidence="11 12">Binds 1 zinc ion per subunit.</text>
</comment>
<organism evidence="17 18">
    <name type="scientific">Scylla paramamosain</name>
    <name type="common">Mud crab</name>
    <dbReference type="NCBI Taxonomy" id="85552"/>
    <lineage>
        <taxon>Eukaryota</taxon>
        <taxon>Metazoa</taxon>
        <taxon>Ecdysozoa</taxon>
        <taxon>Arthropoda</taxon>
        <taxon>Crustacea</taxon>
        <taxon>Multicrustacea</taxon>
        <taxon>Malacostraca</taxon>
        <taxon>Eumalacostraca</taxon>
        <taxon>Eucarida</taxon>
        <taxon>Decapoda</taxon>
        <taxon>Pleocyemata</taxon>
        <taxon>Brachyura</taxon>
        <taxon>Eubrachyura</taxon>
        <taxon>Portunoidea</taxon>
        <taxon>Portunidae</taxon>
        <taxon>Portuninae</taxon>
        <taxon>Scylla</taxon>
    </lineage>
</organism>
<feature type="disulfide bond" evidence="10">
    <location>
        <begin position="635"/>
        <end position="669"/>
    </location>
</feature>